<dbReference type="Proteomes" id="UP000607653">
    <property type="component" value="Unassembled WGS sequence"/>
</dbReference>
<evidence type="ECO:0000313" key="1">
    <source>
        <dbReference type="EMBL" id="DAD27865.1"/>
    </source>
</evidence>
<sequence length="110" mass="12503">MRGKELLERVQFEDEKLPLYGLRGVAKTSPTYSKVAASTTRILGNTRERSLSRPLVIFLRSGGNSCNRRYMGNVPLEYLGGIKWPERYKSSDRCKSVSMRLDDLSDAWAT</sequence>
<gene>
    <name evidence="1" type="ORF">HUJ06_029333</name>
</gene>
<accession>A0A822YA48</accession>
<reference evidence="1 2" key="1">
    <citation type="journal article" date="2020" name="Mol. Biol. Evol.">
        <title>Distinct Expression and Methylation Patterns for Genes with Different Fates following a Single Whole-Genome Duplication in Flowering Plants.</title>
        <authorList>
            <person name="Shi T."/>
            <person name="Rahmani R.S."/>
            <person name="Gugger P.F."/>
            <person name="Wang M."/>
            <person name="Li H."/>
            <person name="Zhang Y."/>
            <person name="Li Z."/>
            <person name="Wang Q."/>
            <person name="Van de Peer Y."/>
            <person name="Marchal K."/>
            <person name="Chen J."/>
        </authorList>
    </citation>
    <scope>NUCLEOTIDE SEQUENCE [LARGE SCALE GENOMIC DNA]</scope>
    <source>
        <tissue evidence="1">Leaf</tissue>
    </source>
</reference>
<dbReference type="AlphaFoldDB" id="A0A822YA48"/>
<dbReference type="EMBL" id="DUZY01000002">
    <property type="protein sequence ID" value="DAD27865.1"/>
    <property type="molecule type" value="Genomic_DNA"/>
</dbReference>
<keyword evidence="2" id="KW-1185">Reference proteome</keyword>
<organism evidence="1 2">
    <name type="scientific">Nelumbo nucifera</name>
    <name type="common">Sacred lotus</name>
    <dbReference type="NCBI Taxonomy" id="4432"/>
    <lineage>
        <taxon>Eukaryota</taxon>
        <taxon>Viridiplantae</taxon>
        <taxon>Streptophyta</taxon>
        <taxon>Embryophyta</taxon>
        <taxon>Tracheophyta</taxon>
        <taxon>Spermatophyta</taxon>
        <taxon>Magnoliopsida</taxon>
        <taxon>Proteales</taxon>
        <taxon>Nelumbonaceae</taxon>
        <taxon>Nelumbo</taxon>
    </lineage>
</organism>
<protein>
    <submittedName>
        <fullName evidence="1">Uncharacterized protein</fullName>
    </submittedName>
</protein>
<proteinExistence type="predicted"/>
<evidence type="ECO:0000313" key="2">
    <source>
        <dbReference type="Proteomes" id="UP000607653"/>
    </source>
</evidence>
<name>A0A822YA48_NELNU</name>
<comment type="caution">
    <text evidence="1">The sequence shown here is derived from an EMBL/GenBank/DDBJ whole genome shotgun (WGS) entry which is preliminary data.</text>
</comment>